<reference evidence="3 4" key="1">
    <citation type="journal article" date="2019" name="Commun. Biol.">
        <title>The bagworm genome reveals a unique fibroin gene that provides high tensile strength.</title>
        <authorList>
            <person name="Kono N."/>
            <person name="Nakamura H."/>
            <person name="Ohtoshi R."/>
            <person name="Tomita M."/>
            <person name="Numata K."/>
            <person name="Arakawa K."/>
        </authorList>
    </citation>
    <scope>NUCLEOTIDE SEQUENCE [LARGE SCALE GENOMIC DNA]</scope>
</reference>
<comment type="caution">
    <text evidence="3">The sequence shown here is derived from an EMBL/GenBank/DDBJ whole genome shotgun (WGS) entry which is preliminary data.</text>
</comment>
<feature type="chain" id="PRO_5020029765" description="Secreted protein" evidence="2">
    <location>
        <begin position="26"/>
        <end position="114"/>
    </location>
</feature>
<feature type="signal peptide" evidence="2">
    <location>
        <begin position="1"/>
        <end position="25"/>
    </location>
</feature>
<accession>A0A4C1U480</accession>
<sequence>MTTCGRMRLYWVSFFLTLISNLAKGDSTMNCGRTPFLGHRVRARPPTADDGLARLRKYGARRSNRARRPAPAPRPTGSPPGARCGDYGQPLPLYSSNSSKELIRKSLFMSLQNL</sequence>
<proteinExistence type="predicted"/>
<evidence type="ECO:0000313" key="3">
    <source>
        <dbReference type="EMBL" id="GBP21132.1"/>
    </source>
</evidence>
<dbReference type="Proteomes" id="UP000299102">
    <property type="component" value="Unassembled WGS sequence"/>
</dbReference>
<gene>
    <name evidence="3" type="ORF">EVAR_11163_1</name>
</gene>
<keyword evidence="4" id="KW-1185">Reference proteome</keyword>
<organism evidence="3 4">
    <name type="scientific">Eumeta variegata</name>
    <name type="common">Bagworm moth</name>
    <name type="synonym">Eumeta japonica</name>
    <dbReference type="NCBI Taxonomy" id="151549"/>
    <lineage>
        <taxon>Eukaryota</taxon>
        <taxon>Metazoa</taxon>
        <taxon>Ecdysozoa</taxon>
        <taxon>Arthropoda</taxon>
        <taxon>Hexapoda</taxon>
        <taxon>Insecta</taxon>
        <taxon>Pterygota</taxon>
        <taxon>Neoptera</taxon>
        <taxon>Endopterygota</taxon>
        <taxon>Lepidoptera</taxon>
        <taxon>Glossata</taxon>
        <taxon>Ditrysia</taxon>
        <taxon>Tineoidea</taxon>
        <taxon>Psychidae</taxon>
        <taxon>Oiketicinae</taxon>
        <taxon>Eumeta</taxon>
    </lineage>
</organism>
<dbReference type="EMBL" id="BGZK01000125">
    <property type="protein sequence ID" value="GBP21132.1"/>
    <property type="molecule type" value="Genomic_DNA"/>
</dbReference>
<evidence type="ECO:0008006" key="5">
    <source>
        <dbReference type="Google" id="ProtNLM"/>
    </source>
</evidence>
<feature type="compositionally biased region" description="Basic residues" evidence="1">
    <location>
        <begin position="59"/>
        <end position="68"/>
    </location>
</feature>
<keyword evidence="2" id="KW-0732">Signal</keyword>
<evidence type="ECO:0000313" key="4">
    <source>
        <dbReference type="Proteomes" id="UP000299102"/>
    </source>
</evidence>
<name>A0A4C1U480_EUMVA</name>
<evidence type="ECO:0000256" key="2">
    <source>
        <dbReference type="SAM" id="SignalP"/>
    </source>
</evidence>
<protein>
    <recommendedName>
        <fullName evidence="5">Secreted protein</fullName>
    </recommendedName>
</protein>
<evidence type="ECO:0000256" key="1">
    <source>
        <dbReference type="SAM" id="MobiDB-lite"/>
    </source>
</evidence>
<dbReference type="AlphaFoldDB" id="A0A4C1U480"/>
<feature type="region of interest" description="Disordered" evidence="1">
    <location>
        <begin position="59"/>
        <end position="95"/>
    </location>
</feature>